<feature type="region of interest" description="Disordered" evidence="1">
    <location>
        <begin position="83"/>
        <end position="108"/>
    </location>
</feature>
<accession>A0A183T165</accession>
<evidence type="ECO:0000313" key="4">
    <source>
        <dbReference type="WBParaSite" id="SSLN_0001061101-mRNA-1"/>
    </source>
</evidence>
<dbReference type="Proteomes" id="UP000275846">
    <property type="component" value="Unassembled WGS sequence"/>
</dbReference>
<name>A0A183T165_SCHSO</name>
<proteinExistence type="predicted"/>
<gene>
    <name evidence="2" type="ORF">SSLN_LOCUS10213</name>
</gene>
<sequence length="381" mass="41820">MAPRTWARLSGHNQGNHHVGELKQMRISGVVCVSTPGTAATFPPLPSSLPTTTALLSVHPPSSSLTLSSSPTVENVLQRVRHAVTQSEEQPTGTEVGTSHSRTGPIQGPAGGDGCRLHLLLEQPPKGIIVAIRNDIVGRLPCLSQGIYDCLMSLRLPLRGDKFATIINTYIQITSSDAAKYKVYEDLHALLATMPKADKLTVLSDFSACVGTDHATWKGVLTPPNPDQHLLLPPKTAKATWVHPRSRQWHLLDYVLVRRRDQQDVLVTKATPGADGWTNHRLFISKNEATSATTQETQSNELANRQENLPVADEDTSTENLWCQLRDMVKSTALDVLGHARCQHQHWFNDNDAAINVLLAEENRLHKAYVERPTAANKTAL</sequence>
<evidence type="ECO:0000256" key="1">
    <source>
        <dbReference type="SAM" id="MobiDB-lite"/>
    </source>
</evidence>
<dbReference type="Gene3D" id="3.60.10.10">
    <property type="entry name" value="Endonuclease/exonuclease/phosphatase"/>
    <property type="match status" value="1"/>
</dbReference>
<dbReference type="AlphaFoldDB" id="A0A183T165"/>
<protein>
    <submittedName>
        <fullName evidence="4">Endo/exonuclease/phosphatase domain-containing protein</fullName>
    </submittedName>
</protein>
<evidence type="ECO:0000313" key="2">
    <source>
        <dbReference type="EMBL" id="VDL96598.1"/>
    </source>
</evidence>
<evidence type="ECO:0000313" key="3">
    <source>
        <dbReference type="Proteomes" id="UP000275846"/>
    </source>
</evidence>
<feature type="region of interest" description="Disordered" evidence="1">
    <location>
        <begin position="289"/>
        <end position="310"/>
    </location>
</feature>
<organism evidence="4">
    <name type="scientific">Schistocephalus solidus</name>
    <name type="common">Tapeworm</name>
    <dbReference type="NCBI Taxonomy" id="70667"/>
    <lineage>
        <taxon>Eukaryota</taxon>
        <taxon>Metazoa</taxon>
        <taxon>Spiralia</taxon>
        <taxon>Lophotrochozoa</taxon>
        <taxon>Platyhelminthes</taxon>
        <taxon>Cestoda</taxon>
        <taxon>Eucestoda</taxon>
        <taxon>Diphyllobothriidea</taxon>
        <taxon>Diphyllobothriidae</taxon>
        <taxon>Schistocephalus</taxon>
    </lineage>
</organism>
<dbReference type="OrthoDB" id="6144240at2759"/>
<reference evidence="2 3" key="2">
    <citation type="submission" date="2018-11" db="EMBL/GenBank/DDBJ databases">
        <authorList>
            <consortium name="Pathogen Informatics"/>
        </authorList>
    </citation>
    <scope>NUCLEOTIDE SEQUENCE [LARGE SCALE GENOMIC DNA]</scope>
    <source>
        <strain evidence="2 3">NST_G2</strain>
    </source>
</reference>
<keyword evidence="3" id="KW-1185">Reference proteome</keyword>
<reference evidence="4" key="1">
    <citation type="submission" date="2016-06" db="UniProtKB">
        <authorList>
            <consortium name="WormBaseParasite"/>
        </authorList>
    </citation>
    <scope>IDENTIFICATION</scope>
</reference>
<feature type="compositionally biased region" description="Polar residues" evidence="1">
    <location>
        <begin position="84"/>
        <end position="104"/>
    </location>
</feature>
<dbReference type="InterPro" id="IPR036691">
    <property type="entry name" value="Endo/exonu/phosph_ase_sf"/>
</dbReference>
<dbReference type="EMBL" id="UYSU01035728">
    <property type="protein sequence ID" value="VDL96598.1"/>
    <property type="molecule type" value="Genomic_DNA"/>
</dbReference>
<dbReference type="WBParaSite" id="SSLN_0001061101-mRNA-1">
    <property type="protein sequence ID" value="SSLN_0001061101-mRNA-1"/>
    <property type="gene ID" value="SSLN_0001061101"/>
</dbReference>
<feature type="compositionally biased region" description="Polar residues" evidence="1">
    <location>
        <begin position="289"/>
        <end position="307"/>
    </location>
</feature>